<dbReference type="GO" id="GO:0016829">
    <property type="term" value="F:lyase activity"/>
    <property type="evidence" value="ECO:0007669"/>
    <property type="project" value="UniProtKB-KW"/>
</dbReference>
<evidence type="ECO:0000313" key="4">
    <source>
        <dbReference type="EMBL" id="EHK44936.1"/>
    </source>
</evidence>
<dbReference type="Gene3D" id="1.50.10.100">
    <property type="entry name" value="Chondroitin AC/alginate lyase"/>
    <property type="match status" value="1"/>
</dbReference>
<dbReference type="OrthoDB" id="63533at2759"/>
<dbReference type="KEGG" id="tatv:25783364"/>
<proteinExistence type="predicted"/>
<comment type="caution">
    <text evidence="4">The sequence shown here is derived from an EMBL/GenBank/DDBJ whole genome shotgun (WGS) entry which is preliminary data.</text>
</comment>
<sequence length="428" mass="46430">MEEWPQLKTVIMHLACLSFAVLSVAGISHALPALGSGWPTLIPNTVVIDGDRLVEAKLRLDLGDHSLKSALKHLTAQADSWLSQGPWTVTAKATPPPNGTLHDYTSQAPYFWPNPNTPDGCPYINKDGVRNPEVDKYQDRVSVGKMFNSSYVLSLAWYYTGNPKYSKHASDILRTWFLDADTAMNPNLDHAQLIPCANSGRSIGIIDFSQEYTNVVDAVAILNTGAPGWTASDAKAFVGWNKRFLSWLADSPFGIQEASAQNNHGTFANMQIAALALFTGNRSLAVSQGQLAKSFINSQITANGSQPQELARTRSFHYANFDLCAHLRYALIARKVGVDLFKYKGPQGQSLFKAVEFVIPAAVGGGSEWSYPELLFTQYAATDNVRAAAQEGDWMAARAVDGLVAPPGGDIFALRPAPEQLDSIATVG</sequence>
<keyword evidence="1" id="KW-0732">Signal</keyword>
<keyword evidence="5" id="KW-1185">Reference proteome</keyword>
<dbReference type="EMBL" id="ABDG02000024">
    <property type="protein sequence ID" value="EHK44936.1"/>
    <property type="molecule type" value="Genomic_DNA"/>
</dbReference>
<evidence type="ECO:0000259" key="3">
    <source>
        <dbReference type="Pfam" id="PF05426"/>
    </source>
</evidence>
<gene>
    <name evidence="4" type="ORF">TRIATDRAFT_318499</name>
</gene>
<dbReference type="SUPFAM" id="SSF48230">
    <property type="entry name" value="Chondroitin AC/alginate lyase"/>
    <property type="match status" value="1"/>
</dbReference>
<dbReference type="GO" id="GO:0042597">
    <property type="term" value="C:periplasmic space"/>
    <property type="evidence" value="ECO:0007669"/>
    <property type="project" value="InterPro"/>
</dbReference>
<dbReference type="STRING" id="452589.G9NVB5"/>
<evidence type="ECO:0000313" key="5">
    <source>
        <dbReference type="Proteomes" id="UP000005426"/>
    </source>
</evidence>
<organism evidence="4 5">
    <name type="scientific">Hypocrea atroviridis (strain ATCC 20476 / IMI 206040)</name>
    <name type="common">Trichoderma atroviride</name>
    <dbReference type="NCBI Taxonomy" id="452589"/>
    <lineage>
        <taxon>Eukaryota</taxon>
        <taxon>Fungi</taxon>
        <taxon>Dikarya</taxon>
        <taxon>Ascomycota</taxon>
        <taxon>Pezizomycotina</taxon>
        <taxon>Sordariomycetes</taxon>
        <taxon>Hypocreomycetidae</taxon>
        <taxon>Hypocreales</taxon>
        <taxon>Hypocreaceae</taxon>
        <taxon>Trichoderma</taxon>
    </lineage>
</organism>
<evidence type="ECO:0000256" key="1">
    <source>
        <dbReference type="ARBA" id="ARBA00022729"/>
    </source>
</evidence>
<dbReference type="Pfam" id="PF05426">
    <property type="entry name" value="Alginate_lyase"/>
    <property type="match status" value="1"/>
</dbReference>
<dbReference type="GeneID" id="25783364"/>
<dbReference type="InterPro" id="IPR008397">
    <property type="entry name" value="Alginate_lyase_dom"/>
</dbReference>
<reference evidence="4 5" key="1">
    <citation type="journal article" date="2011" name="Genome Biol.">
        <title>Comparative genome sequence analysis underscores mycoparasitism as the ancestral life style of Trichoderma.</title>
        <authorList>
            <person name="Kubicek C.P."/>
            <person name="Herrera-Estrella A."/>
            <person name="Seidl-Seiboth V."/>
            <person name="Martinez D.A."/>
            <person name="Druzhinina I.S."/>
            <person name="Thon M."/>
            <person name="Zeilinger S."/>
            <person name="Casas-Flores S."/>
            <person name="Horwitz B.A."/>
            <person name="Mukherjee P.K."/>
            <person name="Mukherjee M."/>
            <person name="Kredics L."/>
            <person name="Alcaraz L.D."/>
            <person name="Aerts A."/>
            <person name="Antal Z."/>
            <person name="Atanasova L."/>
            <person name="Cervantes-Badillo M.G."/>
            <person name="Challacombe J."/>
            <person name="Chertkov O."/>
            <person name="McCluskey K."/>
            <person name="Coulpier F."/>
            <person name="Deshpande N."/>
            <person name="von Doehren H."/>
            <person name="Ebbole D.J."/>
            <person name="Esquivel-Naranjo E.U."/>
            <person name="Fekete E."/>
            <person name="Flipphi M."/>
            <person name="Glaser F."/>
            <person name="Gomez-Rodriguez E.Y."/>
            <person name="Gruber S."/>
            <person name="Han C."/>
            <person name="Henrissat B."/>
            <person name="Hermosa R."/>
            <person name="Hernandez-Onate M."/>
            <person name="Karaffa L."/>
            <person name="Kosti I."/>
            <person name="Le Crom S."/>
            <person name="Lindquist E."/>
            <person name="Lucas S."/>
            <person name="Luebeck M."/>
            <person name="Luebeck P.S."/>
            <person name="Margeot A."/>
            <person name="Metz B."/>
            <person name="Misra M."/>
            <person name="Nevalainen H."/>
            <person name="Omann M."/>
            <person name="Packer N."/>
            <person name="Perrone G."/>
            <person name="Uresti-Rivera E.E."/>
            <person name="Salamov A."/>
            <person name="Schmoll M."/>
            <person name="Seiboth B."/>
            <person name="Shapiro H."/>
            <person name="Sukno S."/>
            <person name="Tamayo-Ramos J.A."/>
            <person name="Tisch D."/>
            <person name="Wiest A."/>
            <person name="Wilkinson H.H."/>
            <person name="Zhang M."/>
            <person name="Coutinho P.M."/>
            <person name="Kenerley C.M."/>
            <person name="Monte E."/>
            <person name="Baker S.E."/>
            <person name="Grigoriev I.V."/>
        </authorList>
    </citation>
    <scope>NUCLEOTIDE SEQUENCE [LARGE SCALE GENOMIC DNA]</scope>
    <source>
        <strain evidence="5">ATCC 20476 / IMI 206040</strain>
    </source>
</reference>
<accession>G9NVB5</accession>
<dbReference type="eggNOG" id="ENOG502QSID">
    <property type="taxonomic scope" value="Eukaryota"/>
</dbReference>
<name>G9NVB5_HYPAI</name>
<dbReference type="OMA" id="TFANMQI"/>
<dbReference type="Proteomes" id="UP000005426">
    <property type="component" value="Unassembled WGS sequence"/>
</dbReference>
<dbReference type="HOGENOM" id="CLU_031144_0_0_1"/>
<protein>
    <recommendedName>
        <fullName evidence="3">Alginate lyase domain-containing protein</fullName>
    </recommendedName>
</protein>
<evidence type="ECO:0000256" key="2">
    <source>
        <dbReference type="ARBA" id="ARBA00023239"/>
    </source>
</evidence>
<feature type="domain" description="Alginate lyase" evidence="3">
    <location>
        <begin position="88"/>
        <end position="369"/>
    </location>
</feature>
<keyword evidence="2" id="KW-0456">Lyase</keyword>
<dbReference type="AlphaFoldDB" id="G9NVB5"/>
<dbReference type="InterPro" id="IPR008929">
    <property type="entry name" value="Chondroitin_lyas"/>
</dbReference>